<dbReference type="OrthoDB" id="6111975at2"/>
<dbReference type="SUPFAM" id="SSF56112">
    <property type="entry name" value="Protein kinase-like (PK-like)"/>
    <property type="match status" value="1"/>
</dbReference>
<keyword evidence="4 5" id="KW-0067">ATP-binding</keyword>
<organism evidence="9 10">
    <name type="scientific">Rubripirellula tenax</name>
    <dbReference type="NCBI Taxonomy" id="2528015"/>
    <lineage>
        <taxon>Bacteria</taxon>
        <taxon>Pseudomonadati</taxon>
        <taxon>Planctomycetota</taxon>
        <taxon>Planctomycetia</taxon>
        <taxon>Pirellulales</taxon>
        <taxon>Pirellulaceae</taxon>
        <taxon>Rubripirellula</taxon>
    </lineage>
</organism>
<dbReference type="RefSeq" id="WP_146456875.1">
    <property type="nucleotide sequence ID" value="NZ_SJPW01000002.1"/>
</dbReference>
<proteinExistence type="predicted"/>
<dbReference type="EC" id="2.7.11.1" evidence="9"/>
<dbReference type="Pfam" id="PF22599">
    <property type="entry name" value="SecDF_P1_head"/>
    <property type="match status" value="1"/>
</dbReference>
<dbReference type="CDD" id="cd14014">
    <property type="entry name" value="STKc_PknB_like"/>
    <property type="match status" value="1"/>
</dbReference>
<dbReference type="PANTHER" id="PTHR43289">
    <property type="entry name" value="MITOGEN-ACTIVATED PROTEIN KINASE KINASE KINASE 20-RELATED"/>
    <property type="match status" value="1"/>
</dbReference>
<dbReference type="PROSITE" id="PS50011">
    <property type="entry name" value="PROTEIN_KINASE_DOM"/>
    <property type="match status" value="1"/>
</dbReference>
<dbReference type="PROSITE" id="PS00107">
    <property type="entry name" value="PROTEIN_KINASE_ATP"/>
    <property type="match status" value="1"/>
</dbReference>
<dbReference type="GO" id="GO:0005524">
    <property type="term" value="F:ATP binding"/>
    <property type="evidence" value="ECO:0007669"/>
    <property type="project" value="UniProtKB-UniRule"/>
</dbReference>
<keyword evidence="7" id="KW-0472">Membrane</keyword>
<evidence type="ECO:0000256" key="5">
    <source>
        <dbReference type="PROSITE-ProRule" id="PRU10141"/>
    </source>
</evidence>
<feature type="transmembrane region" description="Helical" evidence="7">
    <location>
        <begin position="417"/>
        <end position="437"/>
    </location>
</feature>
<protein>
    <submittedName>
        <fullName evidence="9">Serine/threonine-protein kinase PknF</fullName>
        <ecNumber evidence="9">2.7.11.1</ecNumber>
    </submittedName>
</protein>
<keyword evidence="7" id="KW-1133">Transmembrane helix</keyword>
<feature type="region of interest" description="Disordered" evidence="6">
    <location>
        <begin position="455"/>
        <end position="479"/>
    </location>
</feature>
<evidence type="ECO:0000313" key="10">
    <source>
        <dbReference type="Proteomes" id="UP000318288"/>
    </source>
</evidence>
<comment type="caution">
    <text evidence="9">The sequence shown here is derived from an EMBL/GenBank/DDBJ whole genome shotgun (WGS) entry which is preliminary data.</text>
</comment>
<evidence type="ECO:0000256" key="1">
    <source>
        <dbReference type="ARBA" id="ARBA00022679"/>
    </source>
</evidence>
<reference evidence="9 10" key="1">
    <citation type="submission" date="2019-02" db="EMBL/GenBank/DDBJ databases">
        <title>Deep-cultivation of Planctomycetes and their phenomic and genomic characterization uncovers novel biology.</title>
        <authorList>
            <person name="Wiegand S."/>
            <person name="Jogler M."/>
            <person name="Boedeker C."/>
            <person name="Pinto D."/>
            <person name="Vollmers J."/>
            <person name="Rivas-Marin E."/>
            <person name="Kohn T."/>
            <person name="Peeters S.H."/>
            <person name="Heuer A."/>
            <person name="Rast P."/>
            <person name="Oberbeckmann S."/>
            <person name="Bunk B."/>
            <person name="Jeske O."/>
            <person name="Meyerdierks A."/>
            <person name="Storesund J.E."/>
            <person name="Kallscheuer N."/>
            <person name="Luecker S."/>
            <person name="Lage O.M."/>
            <person name="Pohl T."/>
            <person name="Merkel B.J."/>
            <person name="Hornburger P."/>
            <person name="Mueller R.-W."/>
            <person name="Bruemmer F."/>
            <person name="Labrenz M."/>
            <person name="Spormann A.M."/>
            <person name="Op Den Camp H."/>
            <person name="Overmann J."/>
            <person name="Amann R."/>
            <person name="Jetten M.S.M."/>
            <person name="Mascher T."/>
            <person name="Medema M.H."/>
            <person name="Devos D.P."/>
            <person name="Kaster A.-K."/>
            <person name="Ovreas L."/>
            <person name="Rohde M."/>
            <person name="Galperin M.Y."/>
            <person name="Jogler C."/>
        </authorList>
    </citation>
    <scope>NUCLEOTIDE SEQUENCE [LARGE SCALE GENOMIC DNA]</scope>
    <source>
        <strain evidence="9 10">Poly51</strain>
    </source>
</reference>
<dbReference type="Proteomes" id="UP000318288">
    <property type="component" value="Unassembled WGS sequence"/>
</dbReference>
<dbReference type="Pfam" id="PF07596">
    <property type="entry name" value="SBP_bac_10"/>
    <property type="match status" value="1"/>
</dbReference>
<evidence type="ECO:0000256" key="7">
    <source>
        <dbReference type="SAM" id="Phobius"/>
    </source>
</evidence>
<evidence type="ECO:0000256" key="3">
    <source>
        <dbReference type="ARBA" id="ARBA00022777"/>
    </source>
</evidence>
<name>A0A5C6FI80_9BACT</name>
<dbReference type="InterPro" id="IPR011453">
    <property type="entry name" value="DUF1559"/>
</dbReference>
<dbReference type="Gene3D" id="3.30.1360.200">
    <property type="match status" value="1"/>
</dbReference>
<dbReference type="PANTHER" id="PTHR43289:SF6">
    <property type="entry name" value="SERINE_THREONINE-PROTEIN KINASE NEKL-3"/>
    <property type="match status" value="1"/>
</dbReference>
<evidence type="ECO:0000256" key="2">
    <source>
        <dbReference type="ARBA" id="ARBA00022741"/>
    </source>
</evidence>
<feature type="domain" description="Protein kinase" evidence="8">
    <location>
        <begin position="105"/>
        <end position="373"/>
    </location>
</feature>
<evidence type="ECO:0000256" key="6">
    <source>
        <dbReference type="SAM" id="MobiDB-lite"/>
    </source>
</evidence>
<dbReference type="Gene3D" id="3.30.200.20">
    <property type="entry name" value="Phosphorylase Kinase, domain 1"/>
    <property type="match status" value="1"/>
</dbReference>
<keyword evidence="1 9" id="KW-0808">Transferase</keyword>
<dbReference type="InterPro" id="IPR008271">
    <property type="entry name" value="Ser/Thr_kinase_AS"/>
</dbReference>
<keyword evidence="10" id="KW-1185">Reference proteome</keyword>
<dbReference type="AlphaFoldDB" id="A0A5C6FI80"/>
<dbReference type="InterPro" id="IPR011009">
    <property type="entry name" value="Kinase-like_dom_sf"/>
</dbReference>
<dbReference type="InterPro" id="IPR017441">
    <property type="entry name" value="Protein_kinase_ATP_BS"/>
</dbReference>
<dbReference type="Pfam" id="PF00069">
    <property type="entry name" value="Pkinase"/>
    <property type="match status" value="1"/>
</dbReference>
<feature type="region of interest" description="Disordered" evidence="6">
    <location>
        <begin position="915"/>
        <end position="934"/>
    </location>
</feature>
<feature type="binding site" evidence="5">
    <location>
        <position position="134"/>
    </location>
    <ligand>
        <name>ATP</name>
        <dbReference type="ChEBI" id="CHEBI:30616"/>
    </ligand>
</feature>
<dbReference type="GO" id="GO:0004674">
    <property type="term" value="F:protein serine/threonine kinase activity"/>
    <property type="evidence" value="ECO:0007669"/>
    <property type="project" value="UniProtKB-EC"/>
</dbReference>
<dbReference type="InterPro" id="IPR054384">
    <property type="entry name" value="SecDF_P1_head"/>
</dbReference>
<feature type="compositionally biased region" description="Polar residues" evidence="6">
    <location>
        <begin position="464"/>
        <end position="479"/>
    </location>
</feature>
<accession>A0A5C6FI80</accession>
<evidence type="ECO:0000256" key="4">
    <source>
        <dbReference type="ARBA" id="ARBA00022840"/>
    </source>
</evidence>
<dbReference type="InterPro" id="IPR000719">
    <property type="entry name" value="Prot_kinase_dom"/>
</dbReference>
<feature type="compositionally biased region" description="Polar residues" evidence="6">
    <location>
        <begin position="917"/>
        <end position="928"/>
    </location>
</feature>
<keyword evidence="7" id="KW-0812">Transmembrane</keyword>
<keyword evidence="2 5" id="KW-0547">Nucleotide-binding</keyword>
<sequence>MMTATECPSIERLRDLSLGRLAEEDSDSLLDHLRDCEVCQSELETIGDGEDSLIHAIRSPDDDSGLASEPQCQIAVIAALGAIGSRPQSPTVSDIPAFPVSIGEYEIVRPLGRGGMGNVYLARHTKLGRLVAIKVLANHRLADARMKERFEAEMRAVGRLSHPGIVTAHDAREIDGTAVLVTEFIDGMDLSQLVSRTGPISAADACDLVRQVAMALQYTSDQGFVHRDVKPSNIMLRSGGEVKLLDLGLARLQETIHEPSELTGTGQAMGTADYIAPEQVTDSRSVDVRADIYSLGCTLFKLLTGHAPFAGPEHSTAFAKMTAHVSSTPPTIGDLLPDAPRGLSNLVTSMLAKNPTSRPQTPMQVAEKLTPFASDADLSALIRHAETLAPDQAAASGSHSRSQAKTQPWLRRTVPRFVAIAAGFIGLFVGLCGGFLIRIKSPDGTVVTMNAPEGSEIGIHPDTTDATTQPSALSQTEAPSSEPFLTFAILASKAESDRHVAKYGEPSDDLPIAQDGLRWYAVDPDVTVVQNYEKDGRAFHLVRESESLKFTATDLREQVESAQSQGRERVELRLSEPTGKAMRALTGNNMQQQLAIIVNGSIRMAPTILSEVGRDIAISGRFSDGEIKFLMDALGSGLVEPLSKPADRQPPLSDPQRFQGVWRIVAGPSHSIIAFDRSVRDDSLFVIASDRSVLAAGSMSLSDGDSKQIVLKNAVPGGPPEETATYRFLADDRIEFSWIAPSPVAQSSSIGGETGYEKYVIERIGDMPSDLRQVSSLITSPKMLEIDPDARGKLYKALTLIEQGKAIAIRSVSIAHTKAQAAVHEAESSNNLKRLAVGFLNFHYDYRKFPASACTKRDGSRGVNDESQIQPFSWRVAILPYIGQENLFNQYRFDEPWDSETNLKLLDQMPSMYRSPTAPQDQPTSHANYQGIANGAGAIGTDDGVKMRDIRDGTSNTLLIMETETSVPWTKPQDLDGIPTFANTQALRYALAEGSVHSMMPIDIDKLKALVTKDGGEIVRPE</sequence>
<dbReference type="PROSITE" id="PS00108">
    <property type="entry name" value="PROTEIN_KINASE_ST"/>
    <property type="match status" value="1"/>
</dbReference>
<evidence type="ECO:0000259" key="8">
    <source>
        <dbReference type="PROSITE" id="PS50011"/>
    </source>
</evidence>
<evidence type="ECO:0000313" key="9">
    <source>
        <dbReference type="EMBL" id="TWU59339.1"/>
    </source>
</evidence>
<dbReference type="SMART" id="SM00220">
    <property type="entry name" value="S_TKc"/>
    <property type="match status" value="1"/>
</dbReference>
<dbReference type="Gene3D" id="1.10.510.10">
    <property type="entry name" value="Transferase(Phosphotransferase) domain 1"/>
    <property type="match status" value="1"/>
</dbReference>
<gene>
    <name evidence="9" type="primary">pknF_1</name>
    <name evidence="9" type="ORF">Poly51_21270</name>
</gene>
<keyword evidence="3 9" id="KW-0418">Kinase</keyword>
<dbReference type="EMBL" id="SJPW01000002">
    <property type="protein sequence ID" value="TWU59339.1"/>
    <property type="molecule type" value="Genomic_DNA"/>
</dbReference>